<keyword evidence="4" id="KW-0804">Transcription</keyword>
<dbReference type="SUPFAM" id="SSF46785">
    <property type="entry name" value="Winged helix' DNA-binding domain"/>
    <property type="match status" value="1"/>
</dbReference>
<evidence type="ECO:0000259" key="5">
    <source>
        <dbReference type="PROSITE" id="PS50931"/>
    </source>
</evidence>
<keyword evidence="3" id="KW-0238">DNA-binding</keyword>
<dbReference type="EMBL" id="BAAALF010000100">
    <property type="protein sequence ID" value="GAA1252479.1"/>
    <property type="molecule type" value="Genomic_DNA"/>
</dbReference>
<dbReference type="Pfam" id="PF00126">
    <property type="entry name" value="HTH_1"/>
    <property type="match status" value="1"/>
</dbReference>
<proteinExistence type="inferred from homology"/>
<name>A0ABN1WQV4_9ACTN</name>
<dbReference type="Gene3D" id="1.10.10.10">
    <property type="entry name" value="Winged helix-like DNA-binding domain superfamily/Winged helix DNA-binding domain"/>
    <property type="match status" value="1"/>
</dbReference>
<dbReference type="InterPro" id="IPR005119">
    <property type="entry name" value="LysR_subst-bd"/>
</dbReference>
<keyword evidence="7" id="KW-1185">Reference proteome</keyword>
<evidence type="ECO:0000256" key="2">
    <source>
        <dbReference type="ARBA" id="ARBA00023015"/>
    </source>
</evidence>
<evidence type="ECO:0000313" key="7">
    <source>
        <dbReference type="Proteomes" id="UP001500037"/>
    </source>
</evidence>
<accession>A0ABN1WQV4</accession>
<dbReference type="CDD" id="cd08414">
    <property type="entry name" value="PBP2_LTTR_aromatics_like"/>
    <property type="match status" value="1"/>
</dbReference>
<dbReference type="PROSITE" id="PS50931">
    <property type="entry name" value="HTH_LYSR"/>
    <property type="match status" value="1"/>
</dbReference>
<reference evidence="6 7" key="1">
    <citation type="journal article" date="2019" name="Int. J. Syst. Evol. Microbiol.">
        <title>The Global Catalogue of Microorganisms (GCM) 10K type strain sequencing project: providing services to taxonomists for standard genome sequencing and annotation.</title>
        <authorList>
            <consortium name="The Broad Institute Genomics Platform"/>
            <consortium name="The Broad Institute Genome Sequencing Center for Infectious Disease"/>
            <person name="Wu L."/>
            <person name="Ma J."/>
        </authorList>
    </citation>
    <scope>NUCLEOTIDE SEQUENCE [LARGE SCALE GENOMIC DNA]</scope>
    <source>
        <strain evidence="6 7">JCM 13004</strain>
    </source>
</reference>
<evidence type="ECO:0000256" key="4">
    <source>
        <dbReference type="ARBA" id="ARBA00023163"/>
    </source>
</evidence>
<evidence type="ECO:0000256" key="1">
    <source>
        <dbReference type="ARBA" id="ARBA00009437"/>
    </source>
</evidence>
<dbReference type="Pfam" id="PF03466">
    <property type="entry name" value="LysR_substrate"/>
    <property type="match status" value="1"/>
</dbReference>
<comment type="caution">
    <text evidence="6">The sequence shown here is derived from an EMBL/GenBank/DDBJ whole genome shotgun (WGS) entry which is preliminary data.</text>
</comment>
<evidence type="ECO:0000313" key="6">
    <source>
        <dbReference type="EMBL" id="GAA1252479.1"/>
    </source>
</evidence>
<dbReference type="Proteomes" id="UP001500037">
    <property type="component" value="Unassembled WGS sequence"/>
</dbReference>
<dbReference type="PANTHER" id="PTHR30346">
    <property type="entry name" value="TRANSCRIPTIONAL DUAL REGULATOR HCAR-RELATED"/>
    <property type="match status" value="1"/>
</dbReference>
<protein>
    <submittedName>
        <fullName evidence="6">LysR substrate-binding domain-containing protein</fullName>
    </submittedName>
</protein>
<dbReference type="InterPro" id="IPR036388">
    <property type="entry name" value="WH-like_DNA-bd_sf"/>
</dbReference>
<organism evidence="6 7">
    <name type="scientific">Kitasatospora nipponensis</name>
    <dbReference type="NCBI Taxonomy" id="258049"/>
    <lineage>
        <taxon>Bacteria</taxon>
        <taxon>Bacillati</taxon>
        <taxon>Actinomycetota</taxon>
        <taxon>Actinomycetes</taxon>
        <taxon>Kitasatosporales</taxon>
        <taxon>Streptomycetaceae</taxon>
        <taxon>Kitasatospora</taxon>
    </lineage>
</organism>
<dbReference type="PRINTS" id="PR00039">
    <property type="entry name" value="HTHLYSR"/>
</dbReference>
<gene>
    <name evidence="6" type="ORF">GCM10009665_49000</name>
</gene>
<evidence type="ECO:0000256" key="3">
    <source>
        <dbReference type="ARBA" id="ARBA00023125"/>
    </source>
</evidence>
<sequence length="289" mass="30582">MVRGMDLRRLRYFVAVAEELHFGRAAARLQMSQPPLSRSVRELEEELDCLLLERSARGVRLTAAGAVLLAEARDLLATADRARQRVRATEGHGTVLVGSVAGAGVELGPPAVAAFRRGHPRAEVLLRESPISDPTAGLRSGRVDVALTRLPFDTEGLATHPLGSEGVVAALAGDDPLARRGSLTVEELRDRPWVQLPPGTDEAWRAYWLGGGASGGAGPVVTTVAECLHAVLWQRATALLPAGAVRHHPTAGVRYVPVPDHPPSTLVLAWRAGSPAPLVRAFLRAAAGG</sequence>
<feature type="domain" description="HTH lysR-type" evidence="5">
    <location>
        <begin position="5"/>
        <end position="62"/>
    </location>
</feature>
<dbReference type="InterPro" id="IPR000847">
    <property type="entry name" value="LysR_HTH_N"/>
</dbReference>
<dbReference type="InterPro" id="IPR036390">
    <property type="entry name" value="WH_DNA-bd_sf"/>
</dbReference>
<keyword evidence="2" id="KW-0805">Transcription regulation</keyword>
<comment type="similarity">
    <text evidence="1">Belongs to the LysR transcriptional regulatory family.</text>
</comment>
<dbReference type="SUPFAM" id="SSF53850">
    <property type="entry name" value="Periplasmic binding protein-like II"/>
    <property type="match status" value="1"/>
</dbReference>
<dbReference type="Gene3D" id="3.40.190.10">
    <property type="entry name" value="Periplasmic binding protein-like II"/>
    <property type="match status" value="2"/>
</dbReference>
<dbReference type="PANTHER" id="PTHR30346:SF0">
    <property type="entry name" value="HCA OPERON TRANSCRIPTIONAL ACTIVATOR HCAR"/>
    <property type="match status" value="1"/>
</dbReference>